<dbReference type="InterPro" id="IPR042849">
    <property type="entry name" value="ARHGEF33"/>
</dbReference>
<keyword evidence="1" id="KW-0175">Coiled coil</keyword>
<proteinExistence type="predicted"/>
<comment type="caution">
    <text evidence="2">The sequence shown here is derived from an EMBL/GenBank/DDBJ whole genome shotgun (WGS) entry which is preliminary data.</text>
</comment>
<dbReference type="Proteomes" id="UP001345963">
    <property type="component" value="Unassembled WGS sequence"/>
</dbReference>
<accession>A0ABU7BF85</accession>
<evidence type="ECO:0000313" key="3">
    <source>
        <dbReference type="Proteomes" id="UP001345963"/>
    </source>
</evidence>
<dbReference type="PANTHER" id="PTHR46944:SF1">
    <property type="entry name" value="RHO GUANINE NUCLEOTIDE EXCHANGE FACTOR 33"/>
    <property type="match status" value="1"/>
</dbReference>
<evidence type="ECO:0000313" key="2">
    <source>
        <dbReference type="EMBL" id="MED6248626.1"/>
    </source>
</evidence>
<protein>
    <submittedName>
        <fullName evidence="2">Uncharacterized protein</fullName>
    </submittedName>
</protein>
<keyword evidence="3" id="KW-1185">Reference proteome</keyword>
<dbReference type="PANTHER" id="PTHR46944">
    <property type="entry name" value="RHO GUANINE NUCLEOTIDE EXCHANGE FACTOR 33"/>
    <property type="match status" value="1"/>
</dbReference>
<dbReference type="EMBL" id="JAHUTI010050470">
    <property type="protein sequence ID" value="MED6248626.1"/>
    <property type="molecule type" value="Genomic_DNA"/>
</dbReference>
<gene>
    <name evidence="2" type="ORF">ATANTOWER_002865</name>
</gene>
<organism evidence="2 3">
    <name type="scientific">Ataeniobius toweri</name>
    <dbReference type="NCBI Taxonomy" id="208326"/>
    <lineage>
        <taxon>Eukaryota</taxon>
        <taxon>Metazoa</taxon>
        <taxon>Chordata</taxon>
        <taxon>Craniata</taxon>
        <taxon>Vertebrata</taxon>
        <taxon>Euteleostomi</taxon>
        <taxon>Actinopterygii</taxon>
        <taxon>Neopterygii</taxon>
        <taxon>Teleostei</taxon>
        <taxon>Neoteleostei</taxon>
        <taxon>Acanthomorphata</taxon>
        <taxon>Ovalentaria</taxon>
        <taxon>Atherinomorphae</taxon>
        <taxon>Cyprinodontiformes</taxon>
        <taxon>Goodeidae</taxon>
        <taxon>Ataeniobius</taxon>
    </lineage>
</organism>
<sequence length="95" mass="10728">MDNNGTEIEKVKDLPEDTTEGVEALPQEISQVQGLLVELREGLHAALAELGELRQRDHVLEEKLQAHQTEVDDKIMGLKNSLNTFKVPEQDRVKK</sequence>
<feature type="coiled-coil region" evidence="1">
    <location>
        <begin position="36"/>
        <end position="70"/>
    </location>
</feature>
<evidence type="ECO:0000256" key="1">
    <source>
        <dbReference type="SAM" id="Coils"/>
    </source>
</evidence>
<name>A0ABU7BF85_9TELE</name>
<reference evidence="2 3" key="1">
    <citation type="submission" date="2021-07" db="EMBL/GenBank/DDBJ databases">
        <authorList>
            <person name="Palmer J.M."/>
        </authorList>
    </citation>
    <scope>NUCLEOTIDE SEQUENCE [LARGE SCALE GENOMIC DNA]</scope>
    <source>
        <strain evidence="2 3">AT_MEX2019</strain>
        <tissue evidence="2">Muscle</tissue>
    </source>
</reference>